<evidence type="ECO:0000313" key="9">
    <source>
        <dbReference type="Proteomes" id="UP000285961"/>
    </source>
</evidence>
<comment type="cofactor">
    <cofactor evidence="5 6">
        <name>Mg(2+)</name>
        <dbReference type="ChEBI" id="CHEBI:18420"/>
    </cofactor>
    <text evidence="5 6">Binds 1 Mg(2+) ion per subunit.</text>
</comment>
<name>A0A419EXB5_9BACT</name>
<reference evidence="8 9" key="1">
    <citation type="journal article" date="2017" name="ISME J.">
        <title>Energy and carbon metabolisms in a deep terrestrial subsurface fluid microbial community.</title>
        <authorList>
            <person name="Momper L."/>
            <person name="Jungbluth S.P."/>
            <person name="Lee M.D."/>
            <person name="Amend J.P."/>
        </authorList>
    </citation>
    <scope>NUCLEOTIDE SEQUENCE [LARGE SCALE GENOMIC DNA]</scope>
    <source>
        <strain evidence="8">SURF_17</strain>
    </source>
</reference>
<comment type="similarity">
    <text evidence="1 6">Belongs to the mandelate racemase/muconate lactonizing enzyme family.</text>
</comment>
<dbReference type="InterPro" id="IPR013341">
    <property type="entry name" value="Mandelate_racemase_N_dom"/>
</dbReference>
<dbReference type="EC" id="5.1.1.-" evidence="6"/>
<evidence type="ECO:0000256" key="3">
    <source>
        <dbReference type="ARBA" id="ARBA00022842"/>
    </source>
</evidence>
<gene>
    <name evidence="8" type="ORF">C4532_10820</name>
</gene>
<dbReference type="InterPro" id="IPR034603">
    <property type="entry name" value="Dipeptide_epimerase"/>
</dbReference>
<keyword evidence="3 5" id="KW-0460">Magnesium</keyword>
<evidence type="ECO:0000256" key="5">
    <source>
        <dbReference type="PIRSR" id="PIRSR634603-3"/>
    </source>
</evidence>
<accession>A0A419EXB5</accession>
<comment type="caution">
    <text evidence="8">The sequence shown here is derived from an EMBL/GenBank/DDBJ whole genome shotgun (WGS) entry which is preliminary data.</text>
</comment>
<dbReference type="Gene3D" id="3.20.20.120">
    <property type="entry name" value="Enolase-like C-terminal domain"/>
    <property type="match status" value="1"/>
</dbReference>
<dbReference type="GO" id="GO:0009063">
    <property type="term" value="P:amino acid catabolic process"/>
    <property type="evidence" value="ECO:0007669"/>
    <property type="project" value="InterPro"/>
</dbReference>
<dbReference type="Pfam" id="PF13378">
    <property type="entry name" value="MR_MLE_C"/>
    <property type="match status" value="1"/>
</dbReference>
<dbReference type="SFLD" id="SFLDG00180">
    <property type="entry name" value="muconate_cycloisomerase"/>
    <property type="match status" value="1"/>
</dbReference>
<proteinExistence type="inferred from homology"/>
<organism evidence="8 9">
    <name type="scientific">Candidatus Abyssobacteria bacterium SURF_17</name>
    <dbReference type="NCBI Taxonomy" id="2093361"/>
    <lineage>
        <taxon>Bacteria</taxon>
        <taxon>Pseudomonadati</taxon>
        <taxon>Candidatus Hydrogenedentota</taxon>
        <taxon>Candidatus Abyssobacteria</taxon>
    </lineage>
</organism>
<dbReference type="GO" id="GO:0016855">
    <property type="term" value="F:racemase and epimerase activity, acting on amino acids and derivatives"/>
    <property type="evidence" value="ECO:0007669"/>
    <property type="project" value="UniProtKB-UniRule"/>
</dbReference>
<dbReference type="PANTHER" id="PTHR48080">
    <property type="entry name" value="D-GALACTONATE DEHYDRATASE-RELATED"/>
    <property type="match status" value="1"/>
</dbReference>
<dbReference type="InterPro" id="IPR036849">
    <property type="entry name" value="Enolase-like_C_sf"/>
</dbReference>
<dbReference type="Pfam" id="PF02746">
    <property type="entry name" value="MR_MLE_N"/>
    <property type="match status" value="1"/>
</dbReference>
<evidence type="ECO:0000259" key="7">
    <source>
        <dbReference type="SMART" id="SM00922"/>
    </source>
</evidence>
<sequence length="377" mass="41824">MRITRLEAFRIRIPFKRRYIHAEASREEGENIIVRIRSEEGMEGVGETIPREYLTGETSKSVMDSLFTTFTPRIVGASFADFEHVRSILSDMAVRAHERSLMAAFCAIDLAMIDLAGKYFHKRASDMVGPRKRRRVYYTGPISGEGRWSTAKTALKLKAARFSQVKVKVGIGNDEARLAVVRRVMGKRTDIRVDANCAWRPNEAVDNIERLKRYGVSSVEQPVTGKDFQGMRFVKERCGVPIMADESVCSLSDARLLAEMGACDIFNVRLAKCGGITGALKFIELARENSLKCQLGCLVGETSILAAAGRHFAFAVRDLIHIEGSYNRFLLKTDIARPRLGFGLNGSAAPLDGYGLGVTLDVDAVEKYTIERRSAGS</sequence>
<dbReference type="Proteomes" id="UP000285961">
    <property type="component" value="Unassembled WGS sequence"/>
</dbReference>
<dbReference type="InterPro" id="IPR013342">
    <property type="entry name" value="Mandelate_racemase_C"/>
</dbReference>
<dbReference type="CDD" id="cd03319">
    <property type="entry name" value="L-Ala-DL-Glu_epimerase"/>
    <property type="match status" value="1"/>
</dbReference>
<dbReference type="PROSITE" id="PS00909">
    <property type="entry name" value="MR_MLE_2"/>
    <property type="match status" value="1"/>
</dbReference>
<feature type="domain" description="Mandelate racemase/muconate lactonizing enzyme C-terminal" evidence="7">
    <location>
        <begin position="150"/>
        <end position="241"/>
    </location>
</feature>
<dbReference type="SFLD" id="SFLDS00001">
    <property type="entry name" value="Enolase"/>
    <property type="match status" value="1"/>
</dbReference>
<dbReference type="PANTHER" id="PTHR48080:SF3">
    <property type="entry name" value="ENOLASE SUPERFAMILY MEMBER DDB_G0284701"/>
    <property type="match status" value="1"/>
</dbReference>
<dbReference type="InterPro" id="IPR034593">
    <property type="entry name" value="DgoD-like"/>
</dbReference>
<dbReference type="Gene3D" id="3.30.390.10">
    <property type="entry name" value="Enolase-like, N-terminal domain"/>
    <property type="match status" value="1"/>
</dbReference>
<evidence type="ECO:0000256" key="6">
    <source>
        <dbReference type="RuleBase" id="RU366006"/>
    </source>
</evidence>
<evidence type="ECO:0000256" key="2">
    <source>
        <dbReference type="ARBA" id="ARBA00022723"/>
    </source>
</evidence>
<feature type="binding site" evidence="5">
    <location>
        <position position="245"/>
    </location>
    <ligand>
        <name>Mg(2+)</name>
        <dbReference type="ChEBI" id="CHEBI:18420"/>
    </ligand>
</feature>
<dbReference type="SUPFAM" id="SSF54826">
    <property type="entry name" value="Enolase N-terminal domain-like"/>
    <property type="match status" value="1"/>
</dbReference>
<keyword evidence="2 5" id="KW-0479">Metal-binding</keyword>
<protein>
    <recommendedName>
        <fullName evidence="6">Dipeptide epimerase</fullName>
        <ecNumber evidence="6">5.1.1.-</ecNumber>
    </recommendedName>
</protein>
<dbReference type="GO" id="GO:0046872">
    <property type="term" value="F:metal ion binding"/>
    <property type="evidence" value="ECO:0007669"/>
    <property type="project" value="UniProtKB-KW"/>
</dbReference>
<dbReference type="SMART" id="SM00922">
    <property type="entry name" value="MR_MLE"/>
    <property type="match status" value="1"/>
</dbReference>
<dbReference type="SUPFAM" id="SSF51604">
    <property type="entry name" value="Enolase C-terminal domain-like"/>
    <property type="match status" value="1"/>
</dbReference>
<dbReference type="InterPro" id="IPR029065">
    <property type="entry name" value="Enolase_C-like"/>
</dbReference>
<evidence type="ECO:0000256" key="1">
    <source>
        <dbReference type="ARBA" id="ARBA00008031"/>
    </source>
</evidence>
<feature type="binding site" evidence="5">
    <location>
        <position position="220"/>
    </location>
    <ligand>
        <name>Mg(2+)</name>
        <dbReference type="ChEBI" id="CHEBI:18420"/>
    </ligand>
</feature>
<keyword evidence="4 6" id="KW-0413">Isomerase</keyword>
<dbReference type="AlphaFoldDB" id="A0A419EXB5"/>
<dbReference type="InterPro" id="IPR029017">
    <property type="entry name" value="Enolase-like_N"/>
</dbReference>
<evidence type="ECO:0000313" key="8">
    <source>
        <dbReference type="EMBL" id="RJP69524.1"/>
    </source>
</evidence>
<evidence type="ECO:0000256" key="4">
    <source>
        <dbReference type="ARBA" id="ARBA00023235"/>
    </source>
</evidence>
<dbReference type="EMBL" id="QZKI01000081">
    <property type="protein sequence ID" value="RJP69524.1"/>
    <property type="molecule type" value="Genomic_DNA"/>
</dbReference>
<dbReference type="InterPro" id="IPR018110">
    <property type="entry name" value="Mandel_Rmase/mucon_lact_enz_CS"/>
</dbReference>
<feature type="binding site" evidence="5">
    <location>
        <position position="194"/>
    </location>
    <ligand>
        <name>Mg(2+)</name>
        <dbReference type="ChEBI" id="CHEBI:18420"/>
    </ligand>
</feature>